<evidence type="ECO:0000313" key="7">
    <source>
        <dbReference type="EMBL" id="RRJ67892.1"/>
    </source>
</evidence>
<evidence type="ECO:0000259" key="6">
    <source>
        <dbReference type="PROSITE" id="PS01124"/>
    </source>
</evidence>
<evidence type="ECO:0000256" key="2">
    <source>
        <dbReference type="ARBA" id="ARBA00023125"/>
    </source>
</evidence>
<gene>
    <name evidence="7" type="ORF">EHV15_32155</name>
</gene>
<evidence type="ECO:0000256" key="4">
    <source>
        <dbReference type="SAM" id="MobiDB-lite"/>
    </source>
</evidence>
<accession>A0A3P3UC10</accession>
<dbReference type="OrthoDB" id="2647120at2"/>
<evidence type="ECO:0000256" key="5">
    <source>
        <dbReference type="SAM" id="Phobius"/>
    </source>
</evidence>
<feature type="transmembrane region" description="Helical" evidence="5">
    <location>
        <begin position="299"/>
        <end position="319"/>
    </location>
</feature>
<keyword evidence="5" id="KW-0812">Transmembrane</keyword>
<dbReference type="PROSITE" id="PS01124">
    <property type="entry name" value="HTH_ARAC_FAMILY_2"/>
    <property type="match status" value="1"/>
</dbReference>
<keyword evidence="5" id="KW-0472">Membrane</keyword>
<keyword evidence="8" id="KW-1185">Reference proteome</keyword>
<dbReference type="SMART" id="SM00342">
    <property type="entry name" value="HTH_ARAC"/>
    <property type="match status" value="1"/>
</dbReference>
<protein>
    <submittedName>
        <fullName evidence="7">AraC family transcriptional regulator</fullName>
    </submittedName>
</protein>
<proteinExistence type="predicted"/>
<dbReference type="AlphaFoldDB" id="A0A3P3UC10"/>
<keyword evidence="1" id="KW-0805">Transcription regulation</keyword>
<keyword evidence="2" id="KW-0238">DNA-binding</keyword>
<dbReference type="InterPro" id="IPR018062">
    <property type="entry name" value="HTH_AraC-typ_CS"/>
</dbReference>
<dbReference type="GO" id="GO:0043565">
    <property type="term" value="F:sequence-specific DNA binding"/>
    <property type="evidence" value="ECO:0007669"/>
    <property type="project" value="InterPro"/>
</dbReference>
<keyword evidence="5" id="KW-1133">Transmembrane helix</keyword>
<name>A0A3P3UC10_9BACL</name>
<sequence>MFGIPARWNHFKSKLLLKYTLSYILMFLIPLTLVTALVYESAVRSLRTEIEQSNVNQLNQVKTTIDERMAELQEIASKISYDEHLTPYMVRHPLYSADAIRTLASYKANSSILEDLFLYFHHDSIIYSSTGLTYVNVVFERMYKFENWTSEQLLRDLNELKQPMMRPAEKVSVYSRNDPMLTFLVPIKPNDQYPYGTVVYLMKESKLTGVMDSILSDFSGSSYIFDQKGNALTVNNHGASPQAEDLKVLPTLKPGIHSLSFDGEQYSVVVVKSEANGWLYVTAMPSYQFFSRVAHIKELVFLIFCIAVLTGIIAAMLLAKRQYHPIKDLLEFAKIKNHSADNLKTRNEWDWIKQTIHDYNARIDMQQPYVRNQCLLLLLKYGKPDDPEIERMIDGAGLMLPQGQGFYFSVILAWDETAEGEKNWKEQQHLQEMLSEFEFAELGTHVYGMEFSAAEQFALIVSLSASSRKEAQDRILPIIEAIKVWVIENSRLVPYFGVGTLYDDPANLNQSFIEASAALEYRMIGSNGRVTYFEQIAELSIPSAETFWISRKTILKLEHGLKQGNELVARQMIASIINELKDESLSVSLLRCICFDLLNSLLRTASELGMNEVFQNISSFTSFESLEELEVKLCSLASRICLQVERNAETGQHSLMDDIVAYVDQQFADYTLSLEHVALRYSISTSYLSRCFKEKTGYNFSQYIWQCRMKEVIRLLVNTDAPLKEIIEQVGYLDAPNFIRKFKKETGYTPGQYRKLHAAKPEAVKLQSVKPQTVKPQTVKPHMPEPSVPEAFEGP</sequence>
<dbReference type="PANTHER" id="PTHR43280:SF10">
    <property type="entry name" value="REGULATORY PROTEIN POCR"/>
    <property type="match status" value="1"/>
</dbReference>
<dbReference type="InterPro" id="IPR009057">
    <property type="entry name" value="Homeodomain-like_sf"/>
</dbReference>
<dbReference type="Pfam" id="PF12833">
    <property type="entry name" value="HTH_18"/>
    <property type="match status" value="1"/>
</dbReference>
<organism evidence="7 8">
    <name type="scientific">Paenibacillus oralis</name>
    <dbReference type="NCBI Taxonomy" id="2490856"/>
    <lineage>
        <taxon>Bacteria</taxon>
        <taxon>Bacillati</taxon>
        <taxon>Bacillota</taxon>
        <taxon>Bacilli</taxon>
        <taxon>Bacillales</taxon>
        <taxon>Paenibacillaceae</taxon>
        <taxon>Paenibacillus</taxon>
    </lineage>
</organism>
<comment type="caution">
    <text evidence="7">The sequence shown here is derived from an EMBL/GenBank/DDBJ whole genome shotgun (WGS) entry which is preliminary data.</text>
</comment>
<dbReference type="GO" id="GO:0003700">
    <property type="term" value="F:DNA-binding transcription factor activity"/>
    <property type="evidence" value="ECO:0007669"/>
    <property type="project" value="InterPro"/>
</dbReference>
<dbReference type="EMBL" id="RRCN01000001">
    <property type="protein sequence ID" value="RRJ67892.1"/>
    <property type="molecule type" value="Genomic_DNA"/>
</dbReference>
<dbReference type="SUPFAM" id="SSF46689">
    <property type="entry name" value="Homeodomain-like"/>
    <property type="match status" value="2"/>
</dbReference>
<dbReference type="Gene3D" id="1.10.10.60">
    <property type="entry name" value="Homeodomain-like"/>
    <property type="match status" value="2"/>
</dbReference>
<feature type="domain" description="HTH araC/xylS-type" evidence="6">
    <location>
        <begin position="657"/>
        <end position="756"/>
    </location>
</feature>
<keyword evidence="3" id="KW-0804">Transcription</keyword>
<dbReference type="PANTHER" id="PTHR43280">
    <property type="entry name" value="ARAC-FAMILY TRANSCRIPTIONAL REGULATOR"/>
    <property type="match status" value="1"/>
</dbReference>
<evidence type="ECO:0000256" key="3">
    <source>
        <dbReference type="ARBA" id="ARBA00023163"/>
    </source>
</evidence>
<feature type="transmembrane region" description="Helical" evidence="5">
    <location>
        <begin position="20"/>
        <end position="39"/>
    </location>
</feature>
<feature type="region of interest" description="Disordered" evidence="4">
    <location>
        <begin position="767"/>
        <end position="795"/>
    </location>
</feature>
<dbReference type="InterPro" id="IPR018060">
    <property type="entry name" value="HTH_AraC"/>
</dbReference>
<dbReference type="Proteomes" id="UP000267017">
    <property type="component" value="Unassembled WGS sequence"/>
</dbReference>
<dbReference type="PROSITE" id="PS00041">
    <property type="entry name" value="HTH_ARAC_FAMILY_1"/>
    <property type="match status" value="1"/>
</dbReference>
<evidence type="ECO:0000313" key="8">
    <source>
        <dbReference type="Proteomes" id="UP000267017"/>
    </source>
</evidence>
<reference evidence="7 8" key="1">
    <citation type="submission" date="2018-11" db="EMBL/GenBank/DDBJ databases">
        <title>Genome sequencing of Paenibacillus sp. KCOM 3021 (= ChDC PVNT-B20).</title>
        <authorList>
            <person name="Kook J.-K."/>
            <person name="Park S.-N."/>
            <person name="Lim Y.K."/>
        </authorList>
    </citation>
    <scope>NUCLEOTIDE SEQUENCE [LARGE SCALE GENOMIC DNA]</scope>
    <source>
        <strain evidence="7 8">KCOM 3021</strain>
    </source>
</reference>
<evidence type="ECO:0000256" key="1">
    <source>
        <dbReference type="ARBA" id="ARBA00023015"/>
    </source>
</evidence>